<dbReference type="EMBL" id="CP002171">
    <property type="protein sequence ID" value="ADL68222.1"/>
    <property type="molecule type" value="Genomic_DNA"/>
</dbReference>
<dbReference type="InterPro" id="IPR008928">
    <property type="entry name" value="6-hairpin_glycosidase_sf"/>
</dbReference>
<evidence type="ECO:0000313" key="5">
    <source>
        <dbReference type="Proteomes" id="UP000001626"/>
    </source>
</evidence>
<dbReference type="InterPro" id="IPR049174">
    <property type="entry name" value="Beta-AFase-like"/>
</dbReference>
<dbReference type="HOGENOM" id="CLU_013148_1_0_9"/>
<proteinExistence type="predicted"/>
<dbReference type="PANTHER" id="PTHR43465:SF2">
    <property type="entry name" value="DUF1680 DOMAIN PROTEIN (AFU_ORTHOLOGUE AFUA_1G08910)"/>
    <property type="match status" value="1"/>
</dbReference>
<dbReference type="Gene3D" id="1.50.10.20">
    <property type="match status" value="1"/>
</dbReference>
<dbReference type="Proteomes" id="UP000001626">
    <property type="component" value="Chromosome"/>
</dbReference>
<evidence type="ECO:0000259" key="3">
    <source>
        <dbReference type="Pfam" id="PF20737"/>
    </source>
</evidence>
<feature type="domain" description="Non-reducing end beta-L-arabinofuranosidase-like GH127 catalytic" evidence="1">
    <location>
        <begin position="38"/>
        <end position="451"/>
    </location>
</feature>
<dbReference type="Pfam" id="PF20736">
    <property type="entry name" value="Glyco_hydro127M"/>
    <property type="match status" value="1"/>
</dbReference>
<evidence type="ECO:0000259" key="1">
    <source>
        <dbReference type="Pfam" id="PF07944"/>
    </source>
</evidence>
<accession>D9TT80</accession>
<keyword evidence="5" id="KW-1185">Reference proteome</keyword>
<dbReference type="Pfam" id="PF07944">
    <property type="entry name" value="Beta-AFase-like_GH127_cat"/>
    <property type="match status" value="1"/>
</dbReference>
<dbReference type="InterPro" id="IPR049046">
    <property type="entry name" value="Beta-AFase-like_GH127_middle"/>
</dbReference>
<dbReference type="Pfam" id="PF20737">
    <property type="entry name" value="Glyco_hydro127C"/>
    <property type="match status" value="1"/>
</dbReference>
<feature type="domain" description="Non-reducing end beta-L-arabinofuranosidase-like GH127 C-terminal" evidence="3">
    <location>
        <begin position="559"/>
        <end position="671"/>
    </location>
</feature>
<name>D9TT80_THETC</name>
<dbReference type="STRING" id="580327.Tthe_0663"/>
<evidence type="ECO:0008006" key="6">
    <source>
        <dbReference type="Google" id="ProtNLM"/>
    </source>
</evidence>
<sequence length="673" mass="77838">MIKLGNILDRVFGGCKSTFANCMVMIMVKNKNFISLKQVSINNGFWSYYLKLIKDVMIPYQWEALNDRVPDAEPSHVIKNFKIAAGEIQGEFAGMVFQDSDLYKWLEAVSYSLIAYPDAELERTADEVIDLIAKVQQSDGYLNTYFTIKEPDKKWSNLKDCHELYCAGHLIEAAVAYYEATGKKKLLDVACRFADHIDPVFGPESHKKKGYPGHEEIELALIKLYKVTNNSRYLNLSKYFIDERGKKPLYFEIEAYNRGIKNIHNIWGELGKKYFQVHLPVREQTTAEGHAVRAVYLYSGMADVALETGDQSLIDACKRLWDNLTKKRMYVTGSIGSMSIGESLTFDYDLPNDTNYSETCASVGLVFFAHRMLQIDPDRQYSDVMERALYNTVISGMSLDGKKFFYVNPLEVWPEACEKNKVKSHVKYTRQPWFGCACCPPNIARLLTSLGKYIYSKKAKEVFVHLYVDSELKEKISESEVNIKQSTQYPWDEKIIIDIDSKKETEFTLSIRIPGWCKEAKVKVNNNEIDLDSVMEKGYAKINRRWKHDSLEIYLSMPVMRIKANPNVREDEGKVAIQRGPIVYCLEEVDNGKNLNNIVLPRNCEFEIKKDKDLNDVCVIETDAFREKYEDWNDELYKSDVKVSYEKTRVRFVPYFAWANRTPGEMEVWVREK</sequence>
<gene>
    <name evidence="4" type="ordered locus">Tthe_0663</name>
</gene>
<dbReference type="InterPro" id="IPR049049">
    <property type="entry name" value="Beta-AFase-like_GH127_C"/>
</dbReference>
<evidence type="ECO:0000313" key="4">
    <source>
        <dbReference type="EMBL" id="ADL68222.1"/>
    </source>
</evidence>
<dbReference type="KEGG" id="ttm:Tthe_0663"/>
<protein>
    <recommendedName>
        <fullName evidence="6">Glycoside hydrolase family 127 protein</fullName>
    </recommendedName>
</protein>
<reference evidence="4 5" key="1">
    <citation type="submission" date="2010-08" db="EMBL/GenBank/DDBJ databases">
        <title>Complete sequence of Thermoanaerobacterium thermosaccharolyticum DSM 571.</title>
        <authorList>
            <consortium name="US DOE Joint Genome Institute"/>
            <person name="Lucas S."/>
            <person name="Copeland A."/>
            <person name="Lapidus A."/>
            <person name="Cheng J.-F."/>
            <person name="Bruce D."/>
            <person name="Goodwin L."/>
            <person name="Pitluck S."/>
            <person name="Teshima H."/>
            <person name="Detter J.C."/>
            <person name="Han C."/>
            <person name="Tapia R."/>
            <person name="Land M."/>
            <person name="Hauser L."/>
            <person name="Chang Y.-J."/>
            <person name="Jeffries C."/>
            <person name="Kyrpides N."/>
            <person name="Ivanova N."/>
            <person name="Mikhailova N."/>
            <person name="Hemme C.L."/>
            <person name="Woyke T."/>
        </authorList>
    </citation>
    <scope>NUCLEOTIDE SEQUENCE [LARGE SCALE GENOMIC DNA]</scope>
    <source>
        <strain evidence="5">ATCC 7956 / DSM 571 / NCIMB 9385 / NCA 3814 / NCTC 13789 / WDCM 00135 / 2032</strain>
    </source>
</reference>
<dbReference type="InterPro" id="IPR012878">
    <property type="entry name" value="Beta-AFase-like_GH127_cat"/>
</dbReference>
<feature type="domain" description="Non-reducing end beta-L-arabinofuranosidase-like GH127 middle" evidence="2">
    <location>
        <begin position="462"/>
        <end position="557"/>
    </location>
</feature>
<evidence type="ECO:0000259" key="2">
    <source>
        <dbReference type="Pfam" id="PF20736"/>
    </source>
</evidence>
<organism evidence="4 5">
    <name type="scientific">Thermoanaerobacterium thermosaccharolyticum (strain ATCC 7956 / DSM 571 / NCIMB 9385 / NCA 3814 / NCTC 13789 / WDCM 00135 / 2032)</name>
    <name type="common">Clostridium thermosaccharolyticum</name>
    <dbReference type="NCBI Taxonomy" id="580327"/>
    <lineage>
        <taxon>Bacteria</taxon>
        <taxon>Bacillati</taxon>
        <taxon>Bacillota</taxon>
        <taxon>Clostridia</taxon>
        <taxon>Thermoanaerobacterales</taxon>
        <taxon>Thermoanaerobacteraceae</taxon>
        <taxon>Thermoanaerobacterium</taxon>
    </lineage>
</organism>
<dbReference type="SUPFAM" id="SSF48208">
    <property type="entry name" value="Six-hairpin glycosidases"/>
    <property type="match status" value="1"/>
</dbReference>
<dbReference type="PANTHER" id="PTHR43465">
    <property type="entry name" value="DUF1680 DOMAIN PROTEIN (AFU_ORTHOLOGUE AFUA_1G08910)"/>
    <property type="match status" value="1"/>
</dbReference>
<dbReference type="GO" id="GO:0005975">
    <property type="term" value="P:carbohydrate metabolic process"/>
    <property type="evidence" value="ECO:0007669"/>
    <property type="project" value="InterPro"/>
</dbReference>
<dbReference type="AlphaFoldDB" id="D9TT80"/>
<dbReference type="eggNOG" id="COG3533">
    <property type="taxonomic scope" value="Bacteria"/>
</dbReference>